<evidence type="ECO:0000313" key="3">
    <source>
        <dbReference type="Proteomes" id="UP000094336"/>
    </source>
</evidence>
<feature type="compositionally biased region" description="Polar residues" evidence="1">
    <location>
        <begin position="34"/>
        <end position="44"/>
    </location>
</feature>
<dbReference type="AlphaFoldDB" id="A0A1E3QRU2"/>
<dbReference type="OrthoDB" id="10250441at2759"/>
<dbReference type="InterPro" id="IPR029058">
    <property type="entry name" value="AB_hydrolase_fold"/>
</dbReference>
<evidence type="ECO:0000313" key="2">
    <source>
        <dbReference type="EMBL" id="ODQ80415.1"/>
    </source>
</evidence>
<dbReference type="GO" id="GO:0006629">
    <property type="term" value="P:lipid metabolic process"/>
    <property type="evidence" value="ECO:0007669"/>
    <property type="project" value="InterPro"/>
</dbReference>
<protein>
    <recommendedName>
        <fullName evidence="4">AB hydrolase-1 domain-containing protein</fullName>
    </recommendedName>
</protein>
<reference evidence="3" key="1">
    <citation type="submission" date="2016-05" db="EMBL/GenBank/DDBJ databases">
        <title>Comparative genomics of biotechnologically important yeasts.</title>
        <authorList>
            <consortium name="DOE Joint Genome Institute"/>
            <person name="Riley R."/>
            <person name="Haridas S."/>
            <person name="Wolfe K.H."/>
            <person name="Lopes M.R."/>
            <person name="Hittinger C.T."/>
            <person name="Goker M."/>
            <person name="Salamov A."/>
            <person name="Wisecaver J."/>
            <person name="Long T.M."/>
            <person name="Aerts A.L."/>
            <person name="Barry K."/>
            <person name="Choi C."/>
            <person name="Clum A."/>
            <person name="Coughlan A.Y."/>
            <person name="Deshpande S."/>
            <person name="Douglass A.P."/>
            <person name="Hanson S.J."/>
            <person name="Klenk H.-P."/>
            <person name="Labutti K."/>
            <person name="Lapidus A."/>
            <person name="Lindquist E."/>
            <person name="Lipzen A."/>
            <person name="Meier-Kolthoff J.P."/>
            <person name="Ohm R.A."/>
            <person name="Otillar R.P."/>
            <person name="Pangilinan J."/>
            <person name="Peng Y."/>
            <person name="Rokas A."/>
            <person name="Rosa C.A."/>
            <person name="Scheuner C."/>
            <person name="Sibirny A.A."/>
            <person name="Slot J.C."/>
            <person name="Stielow J.B."/>
            <person name="Sun H."/>
            <person name="Kurtzman C.P."/>
            <person name="Blackwell M."/>
            <person name="Grigoriev I.V."/>
            <person name="Jeffries T.W."/>
        </authorList>
    </citation>
    <scope>NUCLEOTIDE SEQUENCE [LARGE SCALE GENOMIC DNA]</scope>
    <source>
        <strain evidence="3">NRRL Y-12698</strain>
    </source>
</reference>
<accession>A0A1E3QRU2</accession>
<evidence type="ECO:0000256" key="1">
    <source>
        <dbReference type="SAM" id="MobiDB-lite"/>
    </source>
</evidence>
<dbReference type="GO" id="GO:0008374">
    <property type="term" value="F:O-acyltransferase activity"/>
    <property type="evidence" value="ECO:0007669"/>
    <property type="project" value="InterPro"/>
</dbReference>
<feature type="region of interest" description="Disordered" evidence="1">
    <location>
        <begin position="1"/>
        <end position="99"/>
    </location>
</feature>
<dbReference type="PANTHER" id="PTHR11440">
    <property type="entry name" value="LECITHIN-CHOLESTEROL ACYLTRANSFERASE-RELATED"/>
    <property type="match status" value="1"/>
</dbReference>
<proteinExistence type="predicted"/>
<gene>
    <name evidence="2" type="ORF">BABINDRAFT_171316</name>
</gene>
<dbReference type="Gene3D" id="3.40.50.1820">
    <property type="entry name" value="alpha/beta hydrolase"/>
    <property type="match status" value="1"/>
</dbReference>
<keyword evidence="3" id="KW-1185">Reference proteome</keyword>
<sequence length="626" mass="70887">MNKLKKLLSPEDPAEAPPVRRSSITRRSLKLLRNHSSSSLSTMDNPLPRSPEDSDDPNTERRKSKLTVNYASSIIGGSSVKHTTNEPKPKSSHDAMKTDDEVATDRKVFSFSLPFGNTNPLALPLSLPRKFLGSFTNHPESDEGYSMDELRLRLERQELINTMEEEFLFKDLKKLQSSRFSAVKRTLTPDIENLRQLINGKKPSHEVLTNENVFEHIDGPVIILGGYRGSILRDVKTKRRLWIPFKVSLNFRKINLCLGPSDEDELKASRDIVADGMLTHVGPIDISKKLINRIRQRSASSGGCIYEFGYDWRLSCDLNSAKMAEFLRTITEKHGKKVLVIAHSMGGLITHHAMNQHPELFRGVVYAGVPYECPNVLGPIRFGDVVLVNNNILTPEVNFMMRSSYVFLPTDGRLFKDRKTGERFDLNYFDPDVWVEYNLNPLVCKKRKLREEAEEKKGLEKGSTGSSLTGVSKLSAVSMKRTLSSFTNHFASENYPPQVEDEDMGSYAISFSEAYDYLTRTLKRTAKFIEELNFKPDLAAEYPPLAIVYGNTTPSMRHSRVPGLQGIKDGDYYDFAYGHGDGVIHQKWLMPERRGFPIVEKVPNMNAVGHALRSILEEENKREAQN</sequence>
<feature type="compositionally biased region" description="Basic and acidic residues" evidence="1">
    <location>
        <begin position="83"/>
        <end position="99"/>
    </location>
</feature>
<evidence type="ECO:0008006" key="4">
    <source>
        <dbReference type="Google" id="ProtNLM"/>
    </source>
</evidence>
<dbReference type="Pfam" id="PF02450">
    <property type="entry name" value="LCAT"/>
    <property type="match status" value="1"/>
</dbReference>
<dbReference type="SUPFAM" id="SSF53474">
    <property type="entry name" value="alpha/beta-Hydrolases"/>
    <property type="match status" value="1"/>
</dbReference>
<dbReference type="EMBL" id="KV454430">
    <property type="protein sequence ID" value="ODQ80415.1"/>
    <property type="molecule type" value="Genomic_DNA"/>
</dbReference>
<dbReference type="GeneID" id="30148661"/>
<feature type="compositionally biased region" description="Polar residues" evidence="1">
    <location>
        <begin position="66"/>
        <end position="82"/>
    </location>
</feature>
<name>A0A1E3QRU2_9ASCO</name>
<feature type="compositionally biased region" description="Basic residues" evidence="1">
    <location>
        <begin position="23"/>
        <end position="33"/>
    </location>
</feature>
<dbReference type="RefSeq" id="XP_018985743.1">
    <property type="nucleotide sequence ID" value="XM_019130808.1"/>
</dbReference>
<dbReference type="Proteomes" id="UP000094336">
    <property type="component" value="Unassembled WGS sequence"/>
</dbReference>
<dbReference type="InterPro" id="IPR003386">
    <property type="entry name" value="LACT/PDAT_acylTrfase"/>
</dbReference>
<organism evidence="2 3">
    <name type="scientific">Babjeviella inositovora NRRL Y-12698</name>
    <dbReference type="NCBI Taxonomy" id="984486"/>
    <lineage>
        <taxon>Eukaryota</taxon>
        <taxon>Fungi</taxon>
        <taxon>Dikarya</taxon>
        <taxon>Ascomycota</taxon>
        <taxon>Saccharomycotina</taxon>
        <taxon>Pichiomycetes</taxon>
        <taxon>Serinales incertae sedis</taxon>
        <taxon>Babjeviella</taxon>
    </lineage>
</organism>